<gene>
    <name evidence="2" type="ORF">IEQ34_021925</name>
</gene>
<dbReference type="AlphaFoldDB" id="A0AAV7FJX8"/>
<protein>
    <submittedName>
        <fullName evidence="2">Uncharacterized protein</fullName>
    </submittedName>
</protein>
<sequence>MDENVGFILAKKKNSQPFVRKRVGRGLKNVKDPQNCRPKGISNARLKSHWEMRKNKKKKSAERGP</sequence>
<accession>A0AAV7FJX8</accession>
<proteinExistence type="predicted"/>
<reference evidence="2 3" key="1">
    <citation type="journal article" date="2021" name="Hortic Res">
        <title>Chromosome-scale assembly of the Dendrobium chrysotoxum genome enhances the understanding of orchid evolution.</title>
        <authorList>
            <person name="Zhang Y."/>
            <person name="Zhang G.Q."/>
            <person name="Zhang D."/>
            <person name="Liu X.D."/>
            <person name="Xu X.Y."/>
            <person name="Sun W.H."/>
            <person name="Yu X."/>
            <person name="Zhu X."/>
            <person name="Wang Z.W."/>
            <person name="Zhao X."/>
            <person name="Zhong W.Y."/>
            <person name="Chen H."/>
            <person name="Yin W.L."/>
            <person name="Huang T."/>
            <person name="Niu S.C."/>
            <person name="Liu Z.J."/>
        </authorList>
    </citation>
    <scope>NUCLEOTIDE SEQUENCE [LARGE SCALE GENOMIC DNA]</scope>
    <source>
        <strain evidence="2">Lindl</strain>
    </source>
</reference>
<evidence type="ECO:0000313" key="2">
    <source>
        <dbReference type="EMBL" id="KAH0448125.1"/>
    </source>
</evidence>
<dbReference type="Proteomes" id="UP000775213">
    <property type="component" value="Unassembled WGS sequence"/>
</dbReference>
<evidence type="ECO:0000256" key="1">
    <source>
        <dbReference type="SAM" id="MobiDB-lite"/>
    </source>
</evidence>
<comment type="caution">
    <text evidence="2">The sequence shown here is derived from an EMBL/GenBank/DDBJ whole genome shotgun (WGS) entry which is preliminary data.</text>
</comment>
<keyword evidence="3" id="KW-1185">Reference proteome</keyword>
<name>A0AAV7FJX8_DENCH</name>
<dbReference type="EMBL" id="JAGFBR010000019">
    <property type="protein sequence ID" value="KAH0448125.1"/>
    <property type="molecule type" value="Genomic_DNA"/>
</dbReference>
<feature type="compositionally biased region" description="Basic residues" evidence="1">
    <location>
        <begin position="54"/>
        <end position="65"/>
    </location>
</feature>
<organism evidence="2 3">
    <name type="scientific">Dendrobium chrysotoxum</name>
    <name type="common">Orchid</name>
    <dbReference type="NCBI Taxonomy" id="161865"/>
    <lineage>
        <taxon>Eukaryota</taxon>
        <taxon>Viridiplantae</taxon>
        <taxon>Streptophyta</taxon>
        <taxon>Embryophyta</taxon>
        <taxon>Tracheophyta</taxon>
        <taxon>Spermatophyta</taxon>
        <taxon>Magnoliopsida</taxon>
        <taxon>Liliopsida</taxon>
        <taxon>Asparagales</taxon>
        <taxon>Orchidaceae</taxon>
        <taxon>Epidendroideae</taxon>
        <taxon>Malaxideae</taxon>
        <taxon>Dendrobiinae</taxon>
        <taxon>Dendrobium</taxon>
    </lineage>
</organism>
<feature type="region of interest" description="Disordered" evidence="1">
    <location>
        <begin position="28"/>
        <end position="65"/>
    </location>
</feature>
<evidence type="ECO:0000313" key="3">
    <source>
        <dbReference type="Proteomes" id="UP000775213"/>
    </source>
</evidence>